<dbReference type="GO" id="GO:0016787">
    <property type="term" value="F:hydrolase activity"/>
    <property type="evidence" value="ECO:0007669"/>
    <property type="project" value="UniProtKB-KW"/>
</dbReference>
<protein>
    <submittedName>
        <fullName evidence="3">Alpha/beta fold hydrolase</fullName>
    </submittedName>
</protein>
<dbReference type="Pfam" id="PF00975">
    <property type="entry name" value="Thioesterase"/>
    <property type="match status" value="1"/>
</dbReference>
<sequence>MTPDPLPRQINSPWIVQRKPPASPAIRLFCFPYAGAGSLPYFKWPDLIPGGIDVCAVQLPGRENRLREPALRDLHQLTTKLVEALSPYLEGEFAFFGHSFGALVAFEVIRELRRRGLPLPKMLFASGSESPSLRSKLPALSGLERDDFVREVAARYGGLPRHIMEQRELLDLVLPTLRADLKILEDYVYREEPPLPLPICAFGGTDDPRVAETALDAWRRETAVAFKLQIFPGSHFFINEVTRQVLQALSSELIAGAHPSP</sequence>
<dbReference type="InterPro" id="IPR001031">
    <property type="entry name" value="Thioesterase"/>
</dbReference>
<accession>A0ABT5D4W0</accession>
<organism evidence="3 4">
    <name type="scientific">Stigmatella ashevillensis</name>
    <dbReference type="NCBI Taxonomy" id="2995309"/>
    <lineage>
        <taxon>Bacteria</taxon>
        <taxon>Pseudomonadati</taxon>
        <taxon>Myxococcota</taxon>
        <taxon>Myxococcia</taxon>
        <taxon>Myxococcales</taxon>
        <taxon>Cystobacterineae</taxon>
        <taxon>Archangiaceae</taxon>
        <taxon>Stigmatella</taxon>
    </lineage>
</organism>
<dbReference type="EMBL" id="JAQNDM010000002">
    <property type="protein sequence ID" value="MDC0708163.1"/>
    <property type="molecule type" value="Genomic_DNA"/>
</dbReference>
<evidence type="ECO:0000256" key="1">
    <source>
        <dbReference type="ARBA" id="ARBA00007169"/>
    </source>
</evidence>
<dbReference type="PANTHER" id="PTHR11487:SF0">
    <property type="entry name" value="S-ACYL FATTY ACID SYNTHASE THIOESTERASE, MEDIUM CHAIN"/>
    <property type="match status" value="1"/>
</dbReference>
<keyword evidence="4" id="KW-1185">Reference proteome</keyword>
<reference evidence="3 4" key="1">
    <citation type="submission" date="2022-11" db="EMBL/GenBank/DDBJ databases">
        <title>Minimal conservation of predation-associated metabolite biosynthetic gene clusters underscores biosynthetic potential of Myxococcota including descriptions for ten novel species: Archangium lansinium sp. nov., Myxococcus landrumus sp. nov., Nannocystis bai.</title>
        <authorList>
            <person name="Ahearne A."/>
            <person name="Stevens C."/>
            <person name="Dowd S."/>
        </authorList>
    </citation>
    <scope>NUCLEOTIDE SEQUENCE [LARGE SCALE GENOMIC DNA]</scope>
    <source>
        <strain evidence="3 4">NCWAL01</strain>
    </source>
</reference>
<dbReference type="InterPro" id="IPR012223">
    <property type="entry name" value="TEII"/>
</dbReference>
<comment type="caution">
    <text evidence="3">The sequence shown here is derived from an EMBL/GenBank/DDBJ whole genome shotgun (WGS) entry which is preliminary data.</text>
</comment>
<dbReference type="Proteomes" id="UP001221838">
    <property type="component" value="Unassembled WGS sequence"/>
</dbReference>
<name>A0ABT5D4W0_9BACT</name>
<dbReference type="Gene3D" id="3.40.50.1820">
    <property type="entry name" value="alpha/beta hydrolase"/>
    <property type="match status" value="1"/>
</dbReference>
<dbReference type="SUPFAM" id="SSF53474">
    <property type="entry name" value="alpha/beta-Hydrolases"/>
    <property type="match status" value="1"/>
</dbReference>
<evidence type="ECO:0000313" key="4">
    <source>
        <dbReference type="Proteomes" id="UP001221838"/>
    </source>
</evidence>
<gene>
    <name evidence="3" type="ORF">POL68_06750</name>
</gene>
<proteinExistence type="inferred from homology"/>
<feature type="domain" description="Thioesterase" evidence="2">
    <location>
        <begin position="27"/>
        <end position="249"/>
    </location>
</feature>
<dbReference type="RefSeq" id="WP_272135727.1">
    <property type="nucleotide sequence ID" value="NZ_JAQNDM010000002.1"/>
</dbReference>
<evidence type="ECO:0000313" key="3">
    <source>
        <dbReference type="EMBL" id="MDC0708163.1"/>
    </source>
</evidence>
<keyword evidence="3" id="KW-0378">Hydrolase</keyword>
<evidence type="ECO:0000259" key="2">
    <source>
        <dbReference type="Pfam" id="PF00975"/>
    </source>
</evidence>
<comment type="similarity">
    <text evidence="1">Belongs to the thioesterase family.</text>
</comment>
<dbReference type="PANTHER" id="PTHR11487">
    <property type="entry name" value="THIOESTERASE"/>
    <property type="match status" value="1"/>
</dbReference>
<dbReference type="InterPro" id="IPR029058">
    <property type="entry name" value="AB_hydrolase_fold"/>
</dbReference>